<reference evidence="2" key="1">
    <citation type="journal article" date="2021" name="PeerJ">
        <title>Extensive microbial diversity within the chicken gut microbiome revealed by metagenomics and culture.</title>
        <authorList>
            <person name="Gilroy R."/>
            <person name="Ravi A."/>
            <person name="Getino M."/>
            <person name="Pursley I."/>
            <person name="Horton D.L."/>
            <person name="Alikhan N.F."/>
            <person name="Baker D."/>
            <person name="Gharbi K."/>
            <person name="Hall N."/>
            <person name="Watson M."/>
            <person name="Adriaenssens E.M."/>
            <person name="Foster-Nyarko E."/>
            <person name="Jarju S."/>
            <person name="Secka A."/>
            <person name="Antonio M."/>
            <person name="Oren A."/>
            <person name="Chaudhuri R.R."/>
            <person name="La Ragione R."/>
            <person name="Hildebrand F."/>
            <person name="Pallen M.J."/>
        </authorList>
    </citation>
    <scope>NUCLEOTIDE SEQUENCE</scope>
    <source>
        <strain evidence="2">ChiHecec2B26-446</strain>
    </source>
</reference>
<protein>
    <submittedName>
        <fullName evidence="2">Nucleotidyltransferase domain-containing protein</fullName>
    </submittedName>
</protein>
<evidence type="ECO:0000313" key="3">
    <source>
        <dbReference type="Proteomes" id="UP000886752"/>
    </source>
</evidence>
<dbReference type="EMBL" id="DXHV01000030">
    <property type="protein sequence ID" value="HIW00034.1"/>
    <property type="molecule type" value="Genomic_DNA"/>
</dbReference>
<evidence type="ECO:0000256" key="1">
    <source>
        <dbReference type="SAM" id="MobiDB-lite"/>
    </source>
</evidence>
<name>A0A9D1TP57_9BACT</name>
<gene>
    <name evidence="2" type="ORF">H9894_02440</name>
</gene>
<sequence>MREAWDRAQKTLCRDGAGVSDVPDAAERADLVARARELVAGQGTLLFLTLFGSSLYGTRWPGHSDLDVRGIFLPREPATCREEAERQKCLHASTAPERKRNASTDTDLDLVPLERWLCVMLPRGDTGALDLLFAPSHAACTLVRHPALQEVFAHPLQFLNLASGTACRSYCLGQGNTYGLAGTRLGALCRVYHLLRETHFPAGTRVRDIAREIVAQAAAPDYCSLTEEGGLLLAGQEHMGATRIELVLERLEKPLCGHLQRMEAARRNEGVDWKALSHAVRALRQQEELLTTGRLVYPLACREELVAIKQGRLDFASVEERIVEGLIRLEALRARALAGTLRLAGLPGTQGRLSDQALWQCCQAIRKRCLETSC</sequence>
<proteinExistence type="predicted"/>
<organism evidence="2 3">
    <name type="scientific">Candidatus Desulfovibrio intestinipullorum</name>
    <dbReference type="NCBI Taxonomy" id="2838536"/>
    <lineage>
        <taxon>Bacteria</taxon>
        <taxon>Pseudomonadati</taxon>
        <taxon>Thermodesulfobacteriota</taxon>
        <taxon>Desulfovibrionia</taxon>
        <taxon>Desulfovibrionales</taxon>
        <taxon>Desulfovibrionaceae</taxon>
        <taxon>Desulfovibrio</taxon>
    </lineage>
</organism>
<reference evidence="2" key="2">
    <citation type="submission" date="2021-04" db="EMBL/GenBank/DDBJ databases">
        <authorList>
            <person name="Gilroy R."/>
        </authorList>
    </citation>
    <scope>NUCLEOTIDE SEQUENCE</scope>
    <source>
        <strain evidence="2">ChiHecec2B26-446</strain>
    </source>
</reference>
<feature type="region of interest" description="Disordered" evidence="1">
    <location>
        <begin position="84"/>
        <end position="103"/>
    </location>
</feature>
<evidence type="ECO:0000313" key="2">
    <source>
        <dbReference type="EMBL" id="HIW00034.1"/>
    </source>
</evidence>
<dbReference type="Proteomes" id="UP000886752">
    <property type="component" value="Unassembled WGS sequence"/>
</dbReference>
<accession>A0A9D1TP57</accession>
<comment type="caution">
    <text evidence="2">The sequence shown here is derived from an EMBL/GenBank/DDBJ whole genome shotgun (WGS) entry which is preliminary data.</text>
</comment>
<dbReference type="AlphaFoldDB" id="A0A9D1TP57"/>